<dbReference type="Gene3D" id="3.50.50.60">
    <property type="entry name" value="FAD/NAD(P)-binding domain"/>
    <property type="match status" value="1"/>
</dbReference>
<sequence>MKKIVIIGGGACGSAAFIELIVQICSLGLQKNLSVTLIERRNKIGYGLAFGTKQKSHLLNTQAKLMGIYANEPAHFEEWLKMKDGDKDEVKTGDDLSSAYTSRLLYGHYVSEQLGNYLQKAKEKKVTTEVINDEALDITRQENQKYIIRLKSSNTVTADYVLLAPGTPKPNKFSELRKYTSYIDFPWPSDRIKKGINKTDKVGILGSSLSAVDTVMTLVDNGHEGEIKLFSPIGILPRVQPSKNKSFNRKYLTPENVHKITRTKMRHPRVKELFRLYIRDVEEAEGEKMDWKKLDRTAGPVKEFLEYDIAAAEDGGDSLLNMTYSLRYDASTFWGWLSLDQKQLFKKWLGSHWSANRHAMPLHNAKKLLSLLESGQLKVIPQNRNIKYDEEEQVFKIQTAKGEVAQVKNLINATGTSSSLRGMDNDLVHALADKGYLKPYPAGGAVINPHSMQVISKEAGNNLYAVGHLANGILLDVDAMWFNVRTISRLVNEIIFKVKENGDIS</sequence>
<gene>
    <name evidence="2" type="ORF">RM553_18100</name>
</gene>
<dbReference type="InterPro" id="IPR052189">
    <property type="entry name" value="L-asp_N-monooxygenase_NS-form"/>
</dbReference>
<keyword evidence="3" id="KW-1185">Reference proteome</keyword>
<feature type="domain" description="FAD-dependent urate hydroxylase HpyO/Asp monooxygenase CreE-like FAD/NAD(P)-binding" evidence="1">
    <location>
        <begin position="5"/>
        <end position="167"/>
    </location>
</feature>
<dbReference type="SUPFAM" id="SSF51905">
    <property type="entry name" value="FAD/NAD(P)-binding domain"/>
    <property type="match status" value="1"/>
</dbReference>
<dbReference type="InterPro" id="IPR038732">
    <property type="entry name" value="HpyO/CreE_NAD-binding"/>
</dbReference>
<dbReference type="Proteomes" id="UP001262889">
    <property type="component" value="Unassembled WGS sequence"/>
</dbReference>
<accession>A0ABU3CEL9</accession>
<comment type="caution">
    <text evidence="2">The sequence shown here is derived from an EMBL/GenBank/DDBJ whole genome shotgun (WGS) entry which is preliminary data.</text>
</comment>
<reference evidence="2 3" key="1">
    <citation type="submission" date="2023-09" db="EMBL/GenBank/DDBJ databases">
        <authorList>
            <person name="Rey-Velasco X."/>
        </authorList>
    </citation>
    <scope>NUCLEOTIDE SEQUENCE [LARGE SCALE GENOMIC DNA]</scope>
    <source>
        <strain evidence="2 3">F363</strain>
    </source>
</reference>
<dbReference type="EMBL" id="JAVRHQ010000033">
    <property type="protein sequence ID" value="MDT0644759.1"/>
    <property type="molecule type" value="Genomic_DNA"/>
</dbReference>
<protein>
    <submittedName>
        <fullName evidence="2">FAD/NAD(P)-binding protein</fullName>
    </submittedName>
</protein>
<evidence type="ECO:0000259" key="1">
    <source>
        <dbReference type="Pfam" id="PF13454"/>
    </source>
</evidence>
<organism evidence="2 3">
    <name type="scientific">Autumnicola tepida</name>
    <dbReference type="NCBI Taxonomy" id="3075595"/>
    <lineage>
        <taxon>Bacteria</taxon>
        <taxon>Pseudomonadati</taxon>
        <taxon>Bacteroidota</taxon>
        <taxon>Flavobacteriia</taxon>
        <taxon>Flavobacteriales</taxon>
        <taxon>Flavobacteriaceae</taxon>
        <taxon>Autumnicola</taxon>
    </lineage>
</organism>
<name>A0ABU3CEL9_9FLAO</name>
<dbReference type="Pfam" id="PF13454">
    <property type="entry name" value="NAD_binding_9"/>
    <property type="match status" value="1"/>
</dbReference>
<dbReference type="RefSeq" id="WP_311536372.1">
    <property type="nucleotide sequence ID" value="NZ_JAVRHQ010000033.1"/>
</dbReference>
<evidence type="ECO:0000313" key="3">
    <source>
        <dbReference type="Proteomes" id="UP001262889"/>
    </source>
</evidence>
<dbReference type="PANTHER" id="PTHR40254:SF1">
    <property type="entry name" value="BLR0577 PROTEIN"/>
    <property type="match status" value="1"/>
</dbReference>
<proteinExistence type="predicted"/>
<evidence type="ECO:0000313" key="2">
    <source>
        <dbReference type="EMBL" id="MDT0644759.1"/>
    </source>
</evidence>
<dbReference type="InterPro" id="IPR036188">
    <property type="entry name" value="FAD/NAD-bd_sf"/>
</dbReference>
<dbReference type="PANTHER" id="PTHR40254">
    <property type="entry name" value="BLR0577 PROTEIN"/>
    <property type="match status" value="1"/>
</dbReference>